<dbReference type="InterPro" id="IPR037294">
    <property type="entry name" value="ABC_BtuC-like"/>
</dbReference>
<proteinExistence type="inferred from homology"/>
<protein>
    <submittedName>
        <fullName evidence="8">ABC-type transporter, integral membrane subunit</fullName>
    </submittedName>
</protein>
<reference evidence="8 9" key="1">
    <citation type="journal article" date="2011" name="Stand. Genomic Sci.">
        <title>Complete genome sequence of Treponema succinifaciens type strain (6091).</title>
        <authorList>
            <person name="Han C."/>
            <person name="Gronow S."/>
            <person name="Teshima H."/>
            <person name="Lapidus A."/>
            <person name="Nolan M."/>
            <person name="Lucas S."/>
            <person name="Hammon N."/>
            <person name="Deshpande S."/>
            <person name="Cheng J.F."/>
            <person name="Zeytun A."/>
            <person name="Tapia R."/>
            <person name="Goodwin L."/>
            <person name="Pitluck S."/>
            <person name="Liolios K."/>
            <person name="Pagani I."/>
            <person name="Ivanova N."/>
            <person name="Mavromatis K."/>
            <person name="Mikhailova N."/>
            <person name="Huntemann M."/>
            <person name="Pati A."/>
            <person name="Chen A."/>
            <person name="Palaniappan K."/>
            <person name="Land M."/>
            <person name="Hauser L."/>
            <person name="Brambilla E.M."/>
            <person name="Rohde M."/>
            <person name="Goker M."/>
            <person name="Woyke T."/>
            <person name="Bristow J."/>
            <person name="Eisen J.A."/>
            <person name="Markowitz V."/>
            <person name="Hugenholtz P."/>
            <person name="Kyrpides N.C."/>
            <person name="Klenk H.P."/>
            <person name="Detter J.C."/>
        </authorList>
    </citation>
    <scope>NUCLEOTIDE SEQUENCE [LARGE SCALE GENOMIC DNA]</scope>
    <source>
        <strain evidence="9">ATCC 33096 / DSM 2489 / 6091</strain>
    </source>
</reference>
<evidence type="ECO:0000313" key="8">
    <source>
        <dbReference type="EMBL" id="AEB13899.1"/>
    </source>
</evidence>
<dbReference type="PANTHER" id="PTHR30477">
    <property type="entry name" value="ABC-TRANSPORTER METAL-BINDING PROTEIN"/>
    <property type="match status" value="1"/>
</dbReference>
<evidence type="ECO:0000256" key="2">
    <source>
        <dbReference type="ARBA" id="ARBA00008034"/>
    </source>
</evidence>
<keyword evidence="5 7" id="KW-0472">Membrane</keyword>
<reference evidence="9" key="2">
    <citation type="submission" date="2011-04" db="EMBL/GenBank/DDBJ databases">
        <title>The complete genome of chromosome of Treponema succinifaciens DSM 2489.</title>
        <authorList>
            <person name="Lucas S."/>
            <person name="Copeland A."/>
            <person name="Lapidus A."/>
            <person name="Bruce D."/>
            <person name="Goodwin L."/>
            <person name="Pitluck S."/>
            <person name="Peters L."/>
            <person name="Kyrpides N."/>
            <person name="Mavromatis K."/>
            <person name="Ivanova N."/>
            <person name="Ovchinnikova G."/>
            <person name="Teshima H."/>
            <person name="Detter J.C."/>
            <person name="Tapia R."/>
            <person name="Han C."/>
            <person name="Land M."/>
            <person name="Hauser L."/>
            <person name="Markowitz V."/>
            <person name="Cheng J.-F."/>
            <person name="Hugenholtz P."/>
            <person name="Woyke T."/>
            <person name="Wu D."/>
            <person name="Gronow S."/>
            <person name="Wellnitz S."/>
            <person name="Brambilla E."/>
            <person name="Klenk H.-P."/>
            <person name="Eisen J.A."/>
        </authorList>
    </citation>
    <scope>NUCLEOTIDE SEQUENCE [LARGE SCALE GENOMIC DNA]</scope>
    <source>
        <strain evidence="9">ATCC 33096 / DSM 2489 / 6091</strain>
    </source>
</reference>
<evidence type="ECO:0000313" key="9">
    <source>
        <dbReference type="Proteomes" id="UP000006852"/>
    </source>
</evidence>
<feature type="transmembrane region" description="Helical" evidence="7">
    <location>
        <begin position="230"/>
        <end position="251"/>
    </location>
</feature>
<evidence type="ECO:0000256" key="1">
    <source>
        <dbReference type="ARBA" id="ARBA00004141"/>
    </source>
</evidence>
<feature type="transmembrane region" description="Helical" evidence="7">
    <location>
        <begin position="144"/>
        <end position="162"/>
    </location>
</feature>
<gene>
    <name evidence="8" type="ordered locus">Tresu_0979</name>
</gene>
<dbReference type="OrthoDB" id="9798540at2"/>
<dbReference type="GO" id="GO:0055085">
    <property type="term" value="P:transmembrane transport"/>
    <property type="evidence" value="ECO:0007669"/>
    <property type="project" value="InterPro"/>
</dbReference>
<feature type="transmembrane region" description="Helical" evidence="7">
    <location>
        <begin position="257"/>
        <end position="277"/>
    </location>
</feature>
<dbReference type="STRING" id="869209.Tresu_0979"/>
<accession>F2NUR8</accession>
<dbReference type="RefSeq" id="WP_013701191.1">
    <property type="nucleotide sequence ID" value="NC_015385.1"/>
</dbReference>
<evidence type="ECO:0000256" key="6">
    <source>
        <dbReference type="RuleBase" id="RU003943"/>
    </source>
</evidence>
<feature type="transmembrane region" description="Helical" evidence="7">
    <location>
        <begin position="183"/>
        <end position="199"/>
    </location>
</feature>
<dbReference type="eggNOG" id="COG1108">
    <property type="taxonomic scope" value="Bacteria"/>
</dbReference>
<dbReference type="GO" id="GO:0043190">
    <property type="term" value="C:ATP-binding cassette (ABC) transporter complex"/>
    <property type="evidence" value="ECO:0007669"/>
    <property type="project" value="InterPro"/>
</dbReference>
<keyword evidence="6" id="KW-0813">Transport</keyword>
<keyword evidence="4 7" id="KW-1133">Transmembrane helix</keyword>
<dbReference type="Pfam" id="PF00950">
    <property type="entry name" value="ABC-3"/>
    <property type="match status" value="1"/>
</dbReference>
<dbReference type="Proteomes" id="UP000006852">
    <property type="component" value="Chromosome"/>
</dbReference>
<organism evidence="8 9">
    <name type="scientific">Treponema succinifaciens (strain ATCC 33096 / DSM 2489 / 6091)</name>
    <dbReference type="NCBI Taxonomy" id="869209"/>
    <lineage>
        <taxon>Bacteria</taxon>
        <taxon>Pseudomonadati</taxon>
        <taxon>Spirochaetota</taxon>
        <taxon>Spirochaetia</taxon>
        <taxon>Spirochaetales</taxon>
        <taxon>Treponemataceae</taxon>
        <taxon>Treponema</taxon>
    </lineage>
</organism>
<feature type="transmembrane region" description="Helical" evidence="7">
    <location>
        <begin position="75"/>
        <end position="92"/>
    </location>
</feature>
<dbReference type="PANTHER" id="PTHR30477:SF0">
    <property type="entry name" value="METAL TRANSPORT SYSTEM MEMBRANE PROTEIN TM_0125-RELATED"/>
    <property type="match status" value="1"/>
</dbReference>
<dbReference type="Gene3D" id="1.10.3470.10">
    <property type="entry name" value="ABC transporter involved in vitamin B12 uptake, BtuC"/>
    <property type="match status" value="1"/>
</dbReference>
<name>F2NUR8_TRES6</name>
<dbReference type="InterPro" id="IPR001626">
    <property type="entry name" value="ABC_TroCD"/>
</dbReference>
<feature type="transmembrane region" description="Helical" evidence="7">
    <location>
        <begin position="20"/>
        <end position="43"/>
    </location>
</feature>
<dbReference type="GO" id="GO:0010043">
    <property type="term" value="P:response to zinc ion"/>
    <property type="evidence" value="ECO:0007669"/>
    <property type="project" value="TreeGrafter"/>
</dbReference>
<sequence>MQLIYSFLDFVFPFEWLSPAFMKNALIAIVIAGPLFGALGTYVVSNRMSFFSDAIGHSALTGIAIGVLFGIHDVTISMVLFSMLLGFSIIMVKSKGKSSSDTIIGVFSSTSVALGIVLLSAGGNFSKYQKYLVGDILSIQPNEILFLFFCAIALLLVWIFFYNKMLIVSLHSSFAKSRGIKTVFIEQVFALLTAAIVSVCIRWTGLLVINSMLVLPAASARFVSRTSRRYLIVSELISLAGGIAGLCFSYYTGSASGASIVLVNSAFFLICFIISFLKKNS</sequence>
<dbReference type="EMBL" id="CP002631">
    <property type="protein sequence ID" value="AEB13899.1"/>
    <property type="molecule type" value="Genomic_DNA"/>
</dbReference>
<feature type="transmembrane region" description="Helical" evidence="7">
    <location>
        <begin position="104"/>
        <end position="124"/>
    </location>
</feature>
<keyword evidence="9" id="KW-1185">Reference proteome</keyword>
<dbReference type="HOGENOM" id="CLU_028808_3_2_12"/>
<keyword evidence="3 6" id="KW-0812">Transmembrane</keyword>
<comment type="subcellular location">
    <subcellularLocation>
        <location evidence="6">Cell membrane</location>
        <topology evidence="6">Multi-pass membrane protein</topology>
    </subcellularLocation>
    <subcellularLocation>
        <location evidence="1">Membrane</location>
        <topology evidence="1">Multi-pass membrane protein</topology>
    </subcellularLocation>
</comment>
<dbReference type="GeneID" id="302998143"/>
<dbReference type="AlphaFoldDB" id="F2NUR8"/>
<comment type="similarity">
    <text evidence="2 6">Belongs to the ABC-3 integral membrane protein family.</text>
</comment>
<dbReference type="KEGG" id="tsu:Tresu_0979"/>
<evidence type="ECO:0000256" key="4">
    <source>
        <dbReference type="ARBA" id="ARBA00022989"/>
    </source>
</evidence>
<evidence type="ECO:0000256" key="5">
    <source>
        <dbReference type="ARBA" id="ARBA00023136"/>
    </source>
</evidence>
<evidence type="ECO:0000256" key="7">
    <source>
        <dbReference type="SAM" id="Phobius"/>
    </source>
</evidence>
<evidence type="ECO:0000256" key="3">
    <source>
        <dbReference type="ARBA" id="ARBA00022692"/>
    </source>
</evidence>
<dbReference type="SUPFAM" id="SSF81345">
    <property type="entry name" value="ABC transporter involved in vitamin B12 uptake, BtuC"/>
    <property type="match status" value="1"/>
</dbReference>